<dbReference type="RefSeq" id="XP_045097065.1">
    <property type="nucleotide sequence ID" value="XM_045236620.1"/>
</dbReference>
<dbReference type="Proteomes" id="UP000008549">
    <property type="component" value="Unassembled WGS sequence"/>
</dbReference>
<dbReference type="WormBase" id="CBG20502">
    <property type="protein sequence ID" value="CBP43243"/>
    <property type="gene ID" value="WBGene00039474"/>
</dbReference>
<protein>
    <submittedName>
        <fullName evidence="1">Protein CBG20502</fullName>
    </submittedName>
</protein>
<dbReference type="KEGG" id="cbr:CBG_20502"/>
<dbReference type="AlphaFoldDB" id="A8XXY4"/>
<dbReference type="CTD" id="68916567"/>
<dbReference type="InParanoid" id="A8XXY4"/>
<dbReference type="EMBL" id="HE601012">
    <property type="protein sequence ID" value="CAP37503.2"/>
    <property type="molecule type" value="Genomic_DNA"/>
</dbReference>
<reference evidence="1 2" key="1">
    <citation type="journal article" date="2003" name="PLoS Biol.">
        <title>The genome sequence of Caenorhabditis briggsae: a platform for comparative genomics.</title>
        <authorList>
            <person name="Stein L.D."/>
            <person name="Bao Z."/>
            <person name="Blasiar D."/>
            <person name="Blumenthal T."/>
            <person name="Brent M.R."/>
            <person name="Chen N."/>
            <person name="Chinwalla A."/>
            <person name="Clarke L."/>
            <person name="Clee C."/>
            <person name="Coghlan A."/>
            <person name="Coulson A."/>
            <person name="D'Eustachio P."/>
            <person name="Fitch D.H."/>
            <person name="Fulton L.A."/>
            <person name="Fulton R.E."/>
            <person name="Griffiths-Jones S."/>
            <person name="Harris T.W."/>
            <person name="Hillier L.W."/>
            <person name="Kamath R."/>
            <person name="Kuwabara P.E."/>
            <person name="Mardis E.R."/>
            <person name="Marra M.A."/>
            <person name="Miner T.L."/>
            <person name="Minx P."/>
            <person name="Mullikin J.C."/>
            <person name="Plumb R.W."/>
            <person name="Rogers J."/>
            <person name="Schein J.E."/>
            <person name="Sohrmann M."/>
            <person name="Spieth J."/>
            <person name="Stajich J.E."/>
            <person name="Wei C."/>
            <person name="Willey D."/>
            <person name="Wilson R.K."/>
            <person name="Durbin R."/>
            <person name="Waterston R.H."/>
        </authorList>
    </citation>
    <scope>NUCLEOTIDE SEQUENCE [LARGE SCALE GENOMIC DNA]</scope>
    <source>
        <strain evidence="1 2">AF16</strain>
    </source>
</reference>
<evidence type="ECO:0000313" key="1">
    <source>
        <dbReference type="EMBL" id="CAP37503.2"/>
    </source>
</evidence>
<name>A8XXY4_CAEBR</name>
<sequence length="70" mass="7842">MPNRISREILKFQIILQKKSSSDYFSESQICFLVFSVGKSRNVSLFSFQSVAVADVGKSERVGKAPKGNR</sequence>
<gene>
    <name evidence="1 3" type="ORF">CBG20502</name>
    <name evidence="1" type="ORF">CBG_20502</name>
</gene>
<proteinExistence type="predicted"/>
<organism evidence="1 2">
    <name type="scientific">Caenorhabditis briggsae</name>
    <dbReference type="NCBI Taxonomy" id="6238"/>
    <lineage>
        <taxon>Eukaryota</taxon>
        <taxon>Metazoa</taxon>
        <taxon>Ecdysozoa</taxon>
        <taxon>Nematoda</taxon>
        <taxon>Chromadorea</taxon>
        <taxon>Rhabditida</taxon>
        <taxon>Rhabditina</taxon>
        <taxon>Rhabditomorpha</taxon>
        <taxon>Rhabditoidea</taxon>
        <taxon>Rhabditidae</taxon>
        <taxon>Peloderinae</taxon>
        <taxon>Caenorhabditis</taxon>
    </lineage>
</organism>
<dbReference type="HOGENOM" id="CLU_2760082_0_0_1"/>
<evidence type="ECO:0000313" key="3">
    <source>
        <dbReference type="WormBase" id="CBG20502"/>
    </source>
</evidence>
<dbReference type="GeneID" id="68916567"/>
<reference evidence="1 2" key="2">
    <citation type="journal article" date="2011" name="PLoS Genet.">
        <title>Caenorhabditis briggsae recombinant inbred line genotypes reveal inter-strain incompatibility and the evolution of recombination.</title>
        <authorList>
            <person name="Ross J.A."/>
            <person name="Koboldt D.C."/>
            <person name="Staisch J.E."/>
            <person name="Chamberlin H.M."/>
            <person name="Gupta B.P."/>
            <person name="Miller R.D."/>
            <person name="Baird S.E."/>
            <person name="Haag E.S."/>
        </authorList>
    </citation>
    <scope>NUCLEOTIDE SEQUENCE [LARGE SCALE GENOMIC DNA]</scope>
    <source>
        <strain evidence="1 2">AF16</strain>
    </source>
</reference>
<keyword evidence="2" id="KW-1185">Reference proteome</keyword>
<evidence type="ECO:0000313" key="2">
    <source>
        <dbReference type="Proteomes" id="UP000008549"/>
    </source>
</evidence>
<accession>A8XXY4</accession>